<dbReference type="OrthoDB" id="9765588at2"/>
<dbReference type="Pfam" id="PF13185">
    <property type="entry name" value="GAF_2"/>
    <property type="match status" value="1"/>
</dbReference>
<accession>A0A2Z6AX38</accession>
<sequence>MSNQRLYKSIYTIASVINSSLNPKKVLASIAEQVTQAMDAKGCFIRLLDPSGEILLPDASYGLSERYAQKGPVQVAKSLLDQDVLRGDAVLIPDVRTDQRFQYGNEAAEEGLVSLVVVPLTARGDKVVGVLRVYSGEPREFSAEEQEFLGCIANLSGIALENARMFHALKRASELAEAYNYQTFDD</sequence>
<dbReference type="RefSeq" id="WP_126377304.1">
    <property type="nucleotide sequence ID" value="NZ_AP017378.1"/>
</dbReference>
<dbReference type="AlphaFoldDB" id="A0A2Z6AX38"/>
<dbReference type="SUPFAM" id="SSF55781">
    <property type="entry name" value="GAF domain-like"/>
    <property type="match status" value="1"/>
</dbReference>
<keyword evidence="3" id="KW-1185">Reference proteome</keyword>
<evidence type="ECO:0000313" key="2">
    <source>
        <dbReference type="EMBL" id="BBD07768.1"/>
    </source>
</evidence>
<dbReference type="Proteomes" id="UP000269883">
    <property type="component" value="Chromosome"/>
</dbReference>
<evidence type="ECO:0000259" key="1">
    <source>
        <dbReference type="SMART" id="SM00065"/>
    </source>
</evidence>
<dbReference type="EMBL" id="AP017378">
    <property type="protein sequence ID" value="BBD07768.1"/>
    <property type="molecule type" value="Genomic_DNA"/>
</dbReference>
<reference evidence="2 3" key="1">
    <citation type="journal article" date="2018" name="Sci. Adv.">
        <title>Multi-heme cytochromes provide a pathway for survival in energy-limited environments.</title>
        <authorList>
            <person name="Deng X."/>
            <person name="Dohmae N."/>
            <person name="Nealson K.H."/>
            <person name="Hashimoto K."/>
            <person name="Okamoto A."/>
        </authorList>
    </citation>
    <scope>NUCLEOTIDE SEQUENCE [LARGE SCALE GENOMIC DNA]</scope>
    <source>
        <strain evidence="2 3">IS5</strain>
    </source>
</reference>
<evidence type="ECO:0000313" key="3">
    <source>
        <dbReference type="Proteomes" id="UP000269883"/>
    </source>
</evidence>
<dbReference type="InterPro" id="IPR029016">
    <property type="entry name" value="GAF-like_dom_sf"/>
</dbReference>
<gene>
    <name evidence="2" type="ORF">DFE_1042</name>
</gene>
<dbReference type="KEGG" id="dfl:DFE_1042"/>
<dbReference type="InterPro" id="IPR003018">
    <property type="entry name" value="GAF"/>
</dbReference>
<dbReference type="SMART" id="SM00065">
    <property type="entry name" value="GAF"/>
    <property type="match status" value="1"/>
</dbReference>
<organism evidence="2 3">
    <name type="scientific">Desulfovibrio ferrophilus</name>
    <dbReference type="NCBI Taxonomy" id="241368"/>
    <lineage>
        <taxon>Bacteria</taxon>
        <taxon>Pseudomonadati</taxon>
        <taxon>Thermodesulfobacteriota</taxon>
        <taxon>Desulfovibrionia</taxon>
        <taxon>Desulfovibrionales</taxon>
        <taxon>Desulfovibrionaceae</taxon>
        <taxon>Desulfovibrio</taxon>
    </lineage>
</organism>
<protein>
    <submittedName>
        <fullName evidence="2">GAF sensor protein</fullName>
    </submittedName>
</protein>
<feature type="domain" description="GAF" evidence="1">
    <location>
        <begin position="22"/>
        <end position="170"/>
    </location>
</feature>
<name>A0A2Z6AX38_9BACT</name>
<dbReference type="Gene3D" id="3.30.450.40">
    <property type="match status" value="1"/>
</dbReference>
<proteinExistence type="predicted"/>